<dbReference type="GO" id="GO:0004252">
    <property type="term" value="F:serine-type endopeptidase activity"/>
    <property type="evidence" value="ECO:0007669"/>
    <property type="project" value="InterPro"/>
</dbReference>
<protein>
    <submittedName>
        <fullName evidence="5">Nickel-type superoxide dismutase maturation protease</fullName>
    </submittedName>
</protein>
<dbReference type="InterPro" id="IPR015927">
    <property type="entry name" value="Peptidase_S24_S26A/B/C"/>
</dbReference>
<evidence type="ECO:0000313" key="5">
    <source>
        <dbReference type="EMBL" id="QGV78625.1"/>
    </source>
</evidence>
<dbReference type="InterPro" id="IPR036286">
    <property type="entry name" value="LexA/Signal_pep-like_sf"/>
</dbReference>
<dbReference type="CDD" id="cd06530">
    <property type="entry name" value="S26_SPase_I"/>
    <property type="match status" value="1"/>
</dbReference>
<dbReference type="InterPro" id="IPR019533">
    <property type="entry name" value="Peptidase_S26"/>
</dbReference>
<dbReference type="PANTHER" id="PTHR12383">
    <property type="entry name" value="PROTEASE FAMILY S26 MITOCHONDRIAL INNER MEMBRANE PROTEASE-RELATED"/>
    <property type="match status" value="1"/>
</dbReference>
<organism evidence="5 6">
    <name type="scientific">Streptomyces ficellus</name>
    <dbReference type="NCBI Taxonomy" id="1977088"/>
    <lineage>
        <taxon>Bacteria</taxon>
        <taxon>Bacillati</taxon>
        <taxon>Actinomycetota</taxon>
        <taxon>Actinomycetes</taxon>
        <taxon>Kitasatosporales</taxon>
        <taxon>Streptomycetaceae</taxon>
        <taxon>Streptomyces</taxon>
    </lineage>
</organism>
<keyword evidence="2" id="KW-0378">Hydrolase</keyword>
<proteinExistence type="predicted"/>
<dbReference type="PANTHER" id="PTHR12383:SF16">
    <property type="entry name" value="MITOCHONDRIAL INNER MEMBRANE PROTEASE SUBUNIT 1"/>
    <property type="match status" value="1"/>
</dbReference>
<evidence type="ECO:0000259" key="4">
    <source>
        <dbReference type="Pfam" id="PF00717"/>
    </source>
</evidence>
<dbReference type="OrthoDB" id="1467636at2"/>
<dbReference type="GO" id="GO:0012505">
    <property type="term" value="C:endomembrane system"/>
    <property type="evidence" value="ECO:0007669"/>
    <property type="project" value="UniProtKB-SubCell"/>
</dbReference>
<gene>
    <name evidence="5" type="primary">sodX</name>
    <name evidence="5" type="ORF">EIZ62_10495</name>
</gene>
<dbReference type="NCBIfam" id="TIGR02754">
    <property type="entry name" value="sod_Ni_protease"/>
    <property type="match status" value="1"/>
</dbReference>
<dbReference type="InterPro" id="IPR014124">
    <property type="entry name" value="Pept_S26A_Sod_Ni_maturase"/>
</dbReference>
<dbReference type="Gene3D" id="2.10.109.10">
    <property type="entry name" value="Umud Fragment, subunit A"/>
    <property type="match status" value="1"/>
</dbReference>
<evidence type="ECO:0000313" key="6">
    <source>
        <dbReference type="Proteomes" id="UP000422572"/>
    </source>
</evidence>
<evidence type="ECO:0000256" key="2">
    <source>
        <dbReference type="ARBA" id="ARBA00022801"/>
    </source>
</evidence>
<dbReference type="Pfam" id="PF00717">
    <property type="entry name" value="Peptidase_S24"/>
    <property type="match status" value="1"/>
</dbReference>
<comment type="subcellular location">
    <subcellularLocation>
        <location evidence="1">Endomembrane system</location>
    </subcellularLocation>
</comment>
<dbReference type="AlphaFoldDB" id="A0A6I6FHT9"/>
<reference evidence="5 6" key="1">
    <citation type="submission" date="2018-12" db="EMBL/GenBank/DDBJ databases">
        <title>Complete genome sequence of Streptomyces ficellus NRRL8067, the producer of ficellomycin, feldamycin and nojirimycin.</title>
        <authorList>
            <person name="Zhang H."/>
            <person name="Yue R."/>
            <person name="Liu Y."/>
            <person name="Li M."/>
            <person name="Mu H."/>
            <person name="Zhang J."/>
        </authorList>
    </citation>
    <scope>NUCLEOTIDE SEQUENCE [LARGE SCALE GENOMIC DNA]</scope>
    <source>
        <strain evidence="5 6">NRRL 8067</strain>
    </source>
</reference>
<accession>A0A6I6FHT9</accession>
<sequence>MTEQGREPERGPRAPFGVAEVTGPSMVPTLHHGDQLLVHYGASVRAGDVVVLRHPLQQDLLIVKRLVGLRDGGWWVLGDNRSAEAVDSRAFGPVPPELVLGRVRARYRGIRPGRQRSVGVVLSWLVSAVRPVLADRSVSRRFRAR</sequence>
<dbReference type="Proteomes" id="UP000422572">
    <property type="component" value="Chromosome"/>
</dbReference>
<dbReference type="RefSeq" id="WP_156692421.1">
    <property type="nucleotide sequence ID" value="NZ_CP034279.1"/>
</dbReference>
<keyword evidence="3" id="KW-0472">Membrane</keyword>
<keyword evidence="6" id="KW-1185">Reference proteome</keyword>
<dbReference type="SUPFAM" id="SSF51306">
    <property type="entry name" value="LexA/Signal peptidase"/>
    <property type="match status" value="1"/>
</dbReference>
<dbReference type="KEGG" id="sfic:EIZ62_10495"/>
<dbReference type="InterPro" id="IPR052064">
    <property type="entry name" value="Mito_IMP1_subunit"/>
</dbReference>
<name>A0A6I6FHT9_9ACTN</name>
<dbReference type="EMBL" id="CP034279">
    <property type="protein sequence ID" value="QGV78625.1"/>
    <property type="molecule type" value="Genomic_DNA"/>
</dbReference>
<feature type="domain" description="Peptidase S24/S26A/S26B/S26C" evidence="4">
    <location>
        <begin position="18"/>
        <end position="84"/>
    </location>
</feature>
<keyword evidence="5" id="KW-0645">Protease</keyword>
<evidence type="ECO:0000256" key="3">
    <source>
        <dbReference type="ARBA" id="ARBA00023136"/>
    </source>
</evidence>
<evidence type="ECO:0000256" key="1">
    <source>
        <dbReference type="ARBA" id="ARBA00004308"/>
    </source>
</evidence>
<dbReference type="GO" id="GO:0006465">
    <property type="term" value="P:signal peptide processing"/>
    <property type="evidence" value="ECO:0007669"/>
    <property type="project" value="InterPro"/>
</dbReference>